<dbReference type="RefSeq" id="WP_103076607.1">
    <property type="nucleotide sequence ID" value="NZ_AZRN01000010.1"/>
</dbReference>
<keyword evidence="10 11" id="KW-0784">Thiamine biosynthesis</keyword>
<evidence type="ECO:0000313" key="13">
    <source>
        <dbReference type="Proteomes" id="UP000236604"/>
    </source>
</evidence>
<keyword evidence="9 11" id="KW-0460">Magnesium</keyword>
<dbReference type="GO" id="GO:0005524">
    <property type="term" value="F:ATP binding"/>
    <property type="evidence" value="ECO:0007669"/>
    <property type="project" value="UniProtKB-UniRule"/>
</dbReference>
<dbReference type="AlphaFoldDB" id="A0A2K1PCB8"/>
<evidence type="ECO:0000256" key="5">
    <source>
        <dbReference type="ARBA" id="ARBA00022723"/>
    </source>
</evidence>
<gene>
    <name evidence="11" type="primary">thiM</name>
    <name evidence="12" type="ORF">X927_02990</name>
</gene>
<sequence length="265" mass="28077">MVNNILDTVKVKKPLIHHITNMVTINDCANVTLAVGGLPVMAHAIEEVEEMVSNSQALVLNIGTLTLEQVKAMIKAGKKANSLNIPVIFDPVGAGATKIRTDASKKILDEVQISVIKGNKAEIGILTGSGGKIRGVEAESNDENIESYKNFAKEYHCIVAASGVTDIVSDGNTVYKVDNGHSMLGTISGTGCMLTSIIANFCAVESNHLQATVSAMVAFGLAGELAASRSEVKGPASFKEAFFDEIYNLTDEKLSRGIKVRGEVN</sequence>
<evidence type="ECO:0000256" key="9">
    <source>
        <dbReference type="ARBA" id="ARBA00022842"/>
    </source>
</evidence>
<keyword evidence="7 11" id="KW-0418">Kinase</keyword>
<keyword evidence="13" id="KW-1185">Reference proteome</keyword>
<dbReference type="NCBIfam" id="NF006830">
    <property type="entry name" value="PRK09355.1"/>
    <property type="match status" value="1"/>
</dbReference>
<dbReference type="GO" id="GO:0009229">
    <property type="term" value="P:thiamine diphosphate biosynthetic process"/>
    <property type="evidence" value="ECO:0007669"/>
    <property type="project" value="UniProtKB-UniRule"/>
</dbReference>
<keyword evidence="8 11" id="KW-0067">ATP-binding</keyword>
<evidence type="ECO:0000256" key="6">
    <source>
        <dbReference type="ARBA" id="ARBA00022741"/>
    </source>
</evidence>
<dbReference type="GO" id="GO:0000287">
    <property type="term" value="F:magnesium ion binding"/>
    <property type="evidence" value="ECO:0007669"/>
    <property type="project" value="UniProtKB-UniRule"/>
</dbReference>
<evidence type="ECO:0000256" key="4">
    <source>
        <dbReference type="ARBA" id="ARBA00022679"/>
    </source>
</evidence>
<comment type="function">
    <text evidence="11">Catalyzes the phosphorylation of the hydroxyl group of 4-methyl-5-beta-hydroxyethylthiazole (THZ).</text>
</comment>
<dbReference type="SUPFAM" id="SSF53613">
    <property type="entry name" value="Ribokinase-like"/>
    <property type="match status" value="1"/>
</dbReference>
<keyword evidence="4 11" id="KW-0808">Transferase</keyword>
<keyword evidence="6 11" id="KW-0547">Nucleotide-binding</keyword>
<evidence type="ECO:0000256" key="8">
    <source>
        <dbReference type="ARBA" id="ARBA00022840"/>
    </source>
</evidence>
<dbReference type="GO" id="GO:0009228">
    <property type="term" value="P:thiamine biosynthetic process"/>
    <property type="evidence" value="ECO:0007669"/>
    <property type="project" value="UniProtKB-KW"/>
</dbReference>
<reference evidence="12 13" key="1">
    <citation type="submission" date="2013-12" db="EMBL/GenBank/DDBJ databases">
        <title>Comparative genomics of Petrotoga isolates.</title>
        <authorList>
            <person name="Nesbo C.L."/>
            <person name="Charchuk R."/>
            <person name="Chow K."/>
        </authorList>
    </citation>
    <scope>NUCLEOTIDE SEQUENCE [LARGE SCALE GENOMIC DNA]</scope>
    <source>
        <strain evidence="12 13">DSM 14811</strain>
    </source>
</reference>
<comment type="similarity">
    <text evidence="11">Belongs to the Thz kinase family.</text>
</comment>
<dbReference type="UniPathway" id="UPA00060">
    <property type="reaction ID" value="UER00139"/>
</dbReference>
<dbReference type="HAMAP" id="MF_00228">
    <property type="entry name" value="Thz_kinase"/>
    <property type="match status" value="1"/>
</dbReference>
<comment type="pathway">
    <text evidence="3 11">Cofactor biosynthesis; thiamine diphosphate biosynthesis; 4-methyl-5-(2-phosphoethyl)-thiazole from 5-(2-hydroxyethyl)-4-methylthiazole: step 1/1.</text>
</comment>
<protein>
    <recommendedName>
        <fullName evidence="11">Hydroxyethylthiazole kinase</fullName>
        <ecNumber evidence="11">2.7.1.50</ecNumber>
    </recommendedName>
    <alternativeName>
        <fullName evidence="11">4-methyl-5-beta-hydroxyethylthiazole kinase</fullName>
        <shortName evidence="11">TH kinase</shortName>
        <shortName evidence="11">Thz kinase</shortName>
    </alternativeName>
</protein>
<evidence type="ECO:0000256" key="2">
    <source>
        <dbReference type="ARBA" id="ARBA00001946"/>
    </source>
</evidence>
<evidence type="ECO:0000256" key="1">
    <source>
        <dbReference type="ARBA" id="ARBA00001771"/>
    </source>
</evidence>
<proteinExistence type="inferred from homology"/>
<dbReference type="PRINTS" id="PR01099">
    <property type="entry name" value="HYETHTZKNASE"/>
</dbReference>
<feature type="binding site" evidence="11">
    <location>
        <position position="189"/>
    </location>
    <ligand>
        <name>substrate</name>
    </ligand>
</feature>
<evidence type="ECO:0000256" key="10">
    <source>
        <dbReference type="ARBA" id="ARBA00022977"/>
    </source>
</evidence>
<name>A0A2K1PCB8_9BACT</name>
<comment type="caution">
    <text evidence="12">The sequence shown here is derived from an EMBL/GenBank/DDBJ whole genome shotgun (WGS) entry which is preliminary data.</text>
</comment>
<dbReference type="EMBL" id="AZRN01000010">
    <property type="protein sequence ID" value="PNS00444.1"/>
    <property type="molecule type" value="Genomic_DNA"/>
</dbReference>
<accession>A0A2K1PCB8</accession>
<dbReference type="InterPro" id="IPR029056">
    <property type="entry name" value="Ribokinase-like"/>
</dbReference>
<evidence type="ECO:0000313" key="12">
    <source>
        <dbReference type="EMBL" id="PNS00444.1"/>
    </source>
</evidence>
<dbReference type="PIRSF" id="PIRSF000513">
    <property type="entry name" value="Thz_kinase"/>
    <property type="match status" value="1"/>
</dbReference>
<organism evidence="12 13">
    <name type="scientific">Petrotoga mexicana DSM 14811</name>
    <dbReference type="NCBI Taxonomy" id="1122954"/>
    <lineage>
        <taxon>Bacteria</taxon>
        <taxon>Thermotogati</taxon>
        <taxon>Thermotogota</taxon>
        <taxon>Thermotogae</taxon>
        <taxon>Petrotogales</taxon>
        <taxon>Petrotogaceae</taxon>
        <taxon>Petrotoga</taxon>
    </lineage>
</organism>
<dbReference type="Proteomes" id="UP000236604">
    <property type="component" value="Unassembled WGS sequence"/>
</dbReference>
<keyword evidence="5 11" id="KW-0479">Metal-binding</keyword>
<dbReference type="InterPro" id="IPR000417">
    <property type="entry name" value="Hyethyz_kinase"/>
</dbReference>
<dbReference type="GO" id="GO:0004417">
    <property type="term" value="F:hydroxyethylthiazole kinase activity"/>
    <property type="evidence" value="ECO:0007669"/>
    <property type="project" value="UniProtKB-UniRule"/>
</dbReference>
<dbReference type="NCBIfam" id="TIGR00694">
    <property type="entry name" value="thiM"/>
    <property type="match status" value="1"/>
</dbReference>
<evidence type="ECO:0000256" key="7">
    <source>
        <dbReference type="ARBA" id="ARBA00022777"/>
    </source>
</evidence>
<comment type="cofactor">
    <cofactor evidence="2 11">
        <name>Mg(2+)</name>
        <dbReference type="ChEBI" id="CHEBI:18420"/>
    </cofactor>
</comment>
<evidence type="ECO:0000256" key="3">
    <source>
        <dbReference type="ARBA" id="ARBA00004868"/>
    </source>
</evidence>
<feature type="binding site" evidence="11">
    <location>
        <position position="162"/>
    </location>
    <ligand>
        <name>ATP</name>
        <dbReference type="ChEBI" id="CHEBI:30616"/>
    </ligand>
</feature>
<dbReference type="EC" id="2.7.1.50" evidence="11"/>
<comment type="catalytic activity">
    <reaction evidence="1 11">
        <text>5-(2-hydroxyethyl)-4-methylthiazole + ATP = 4-methyl-5-(2-phosphooxyethyl)-thiazole + ADP + H(+)</text>
        <dbReference type="Rhea" id="RHEA:24212"/>
        <dbReference type="ChEBI" id="CHEBI:15378"/>
        <dbReference type="ChEBI" id="CHEBI:17957"/>
        <dbReference type="ChEBI" id="CHEBI:30616"/>
        <dbReference type="ChEBI" id="CHEBI:58296"/>
        <dbReference type="ChEBI" id="CHEBI:456216"/>
        <dbReference type="EC" id="2.7.1.50"/>
    </reaction>
</comment>
<evidence type="ECO:0000256" key="11">
    <source>
        <dbReference type="HAMAP-Rule" id="MF_00228"/>
    </source>
</evidence>
<feature type="binding site" evidence="11">
    <location>
        <position position="117"/>
    </location>
    <ligand>
        <name>ATP</name>
        <dbReference type="ChEBI" id="CHEBI:30616"/>
    </ligand>
</feature>
<dbReference type="CDD" id="cd01170">
    <property type="entry name" value="THZ_kinase"/>
    <property type="match status" value="1"/>
</dbReference>
<dbReference type="Gene3D" id="3.40.1190.20">
    <property type="match status" value="1"/>
</dbReference>
<feature type="binding site" evidence="11">
    <location>
        <position position="41"/>
    </location>
    <ligand>
        <name>substrate</name>
    </ligand>
</feature>
<dbReference type="Pfam" id="PF02110">
    <property type="entry name" value="HK"/>
    <property type="match status" value="1"/>
</dbReference>